<dbReference type="InterPro" id="IPR009057">
    <property type="entry name" value="Homeodomain-like_sf"/>
</dbReference>
<keyword evidence="2 4" id="KW-0238">DNA-binding</keyword>
<sequence>MRGAETRTEIVGAADRLFYQGGFAHTSFADIAAAVQIARGNFYYHFKSKDEILEAVIARRLERTTALLAQWDEANPTPRSRLSAFVRLLAVNGDKIMAYGCPVGSLATELSKLMHEARGPAVALFDLFRDWLAEQFRALGCSEPEAQALHLLMRSQGIAVLANAYRDPAFVAREMAAMEDWIDAAITPQRPAIP</sequence>
<comment type="caution">
    <text evidence="6">The sequence shown here is derived from an EMBL/GenBank/DDBJ whole genome shotgun (WGS) entry which is preliminary data.</text>
</comment>
<dbReference type="PRINTS" id="PR00455">
    <property type="entry name" value="HTHTETR"/>
</dbReference>
<dbReference type="PANTHER" id="PTHR47506">
    <property type="entry name" value="TRANSCRIPTIONAL REGULATORY PROTEIN"/>
    <property type="match status" value="1"/>
</dbReference>
<dbReference type="EMBL" id="WQRF01000004">
    <property type="protein sequence ID" value="MVT00175.1"/>
    <property type="molecule type" value="Genomic_DNA"/>
</dbReference>
<protein>
    <submittedName>
        <fullName evidence="6">TetR family transcriptional regulator</fullName>
    </submittedName>
</protein>
<dbReference type="GO" id="GO:0003677">
    <property type="term" value="F:DNA binding"/>
    <property type="evidence" value="ECO:0007669"/>
    <property type="project" value="UniProtKB-UniRule"/>
</dbReference>
<evidence type="ECO:0000256" key="2">
    <source>
        <dbReference type="ARBA" id="ARBA00023125"/>
    </source>
</evidence>
<feature type="domain" description="HTH tetR-type" evidence="5">
    <location>
        <begin position="4"/>
        <end position="64"/>
    </location>
</feature>
<dbReference type="Proteomes" id="UP000438106">
    <property type="component" value="Unassembled WGS sequence"/>
</dbReference>
<evidence type="ECO:0000256" key="4">
    <source>
        <dbReference type="PROSITE-ProRule" id="PRU00335"/>
    </source>
</evidence>
<gene>
    <name evidence="6" type="ORF">GO014_14190</name>
</gene>
<dbReference type="InterPro" id="IPR001647">
    <property type="entry name" value="HTH_TetR"/>
</dbReference>
<dbReference type="PANTHER" id="PTHR47506:SF1">
    <property type="entry name" value="HTH-TYPE TRANSCRIPTIONAL REGULATOR YJDC"/>
    <property type="match status" value="1"/>
</dbReference>
<reference evidence="6 7" key="1">
    <citation type="submission" date="2019-12" db="EMBL/GenBank/DDBJ databases">
        <title>Devosia maris sp. nov., isolated from the deep seawater.</title>
        <authorList>
            <person name="Liu Y."/>
        </authorList>
    </citation>
    <scope>NUCLEOTIDE SEQUENCE [LARGE SCALE GENOMIC DNA]</scope>
    <source>
        <strain evidence="6 7">L53-10-65</strain>
    </source>
</reference>
<feature type="DNA-binding region" description="H-T-H motif" evidence="4">
    <location>
        <begin position="27"/>
        <end position="46"/>
    </location>
</feature>
<dbReference type="SUPFAM" id="SSF48498">
    <property type="entry name" value="Tetracyclin repressor-like, C-terminal domain"/>
    <property type="match status" value="1"/>
</dbReference>
<dbReference type="SUPFAM" id="SSF46689">
    <property type="entry name" value="Homeodomain-like"/>
    <property type="match status" value="1"/>
</dbReference>
<dbReference type="AlphaFoldDB" id="A0A7X3K510"/>
<dbReference type="InterPro" id="IPR036271">
    <property type="entry name" value="Tet_transcr_reg_TetR-rel_C_sf"/>
</dbReference>
<evidence type="ECO:0000259" key="5">
    <source>
        <dbReference type="PROSITE" id="PS50977"/>
    </source>
</evidence>
<dbReference type="PROSITE" id="PS50977">
    <property type="entry name" value="HTH_TETR_2"/>
    <property type="match status" value="1"/>
</dbReference>
<dbReference type="Gene3D" id="1.10.357.10">
    <property type="entry name" value="Tetracycline Repressor, domain 2"/>
    <property type="match status" value="1"/>
</dbReference>
<keyword evidence="7" id="KW-1185">Reference proteome</keyword>
<accession>A0A7X3K510</accession>
<evidence type="ECO:0000313" key="7">
    <source>
        <dbReference type="Proteomes" id="UP000438106"/>
    </source>
</evidence>
<evidence type="ECO:0000256" key="1">
    <source>
        <dbReference type="ARBA" id="ARBA00023015"/>
    </source>
</evidence>
<dbReference type="Pfam" id="PF00440">
    <property type="entry name" value="TetR_N"/>
    <property type="match status" value="1"/>
</dbReference>
<dbReference type="RefSeq" id="WP_157290983.1">
    <property type="nucleotide sequence ID" value="NZ_WQRF01000004.1"/>
</dbReference>
<evidence type="ECO:0000313" key="6">
    <source>
        <dbReference type="EMBL" id="MVT00175.1"/>
    </source>
</evidence>
<evidence type="ECO:0000256" key="3">
    <source>
        <dbReference type="ARBA" id="ARBA00023163"/>
    </source>
</evidence>
<keyword evidence="1" id="KW-0805">Transcription regulation</keyword>
<proteinExistence type="predicted"/>
<keyword evidence="3" id="KW-0804">Transcription</keyword>
<name>A0A7X3K510_9HYPH</name>
<organism evidence="6 7">
    <name type="scientific">Devosia marina</name>
    <dbReference type="NCBI Taxonomy" id="2683198"/>
    <lineage>
        <taxon>Bacteria</taxon>
        <taxon>Pseudomonadati</taxon>
        <taxon>Pseudomonadota</taxon>
        <taxon>Alphaproteobacteria</taxon>
        <taxon>Hyphomicrobiales</taxon>
        <taxon>Devosiaceae</taxon>
        <taxon>Devosia</taxon>
    </lineage>
</organism>